<dbReference type="InterPro" id="IPR006015">
    <property type="entry name" value="Universal_stress_UspA"/>
</dbReference>
<name>A0A919DY02_9ACTN</name>
<dbReference type="InterPro" id="IPR014729">
    <property type="entry name" value="Rossmann-like_a/b/a_fold"/>
</dbReference>
<dbReference type="AlphaFoldDB" id="A0A919DY02"/>
<gene>
    <name evidence="3" type="ORF">GCM10018785_66440</name>
</gene>
<protein>
    <submittedName>
        <fullName evidence="3">Universal stress protein</fullName>
    </submittedName>
</protein>
<organism evidence="3 4">
    <name type="scientific">Streptomyces longispororuber</name>
    <dbReference type="NCBI Taxonomy" id="68230"/>
    <lineage>
        <taxon>Bacteria</taxon>
        <taxon>Bacillati</taxon>
        <taxon>Actinomycetota</taxon>
        <taxon>Actinomycetes</taxon>
        <taxon>Kitasatosporales</taxon>
        <taxon>Streptomycetaceae</taxon>
        <taxon>Streptomyces</taxon>
    </lineage>
</organism>
<dbReference type="CDD" id="cd00293">
    <property type="entry name" value="USP-like"/>
    <property type="match status" value="1"/>
</dbReference>
<dbReference type="Gene3D" id="3.40.50.620">
    <property type="entry name" value="HUPs"/>
    <property type="match status" value="2"/>
</dbReference>
<dbReference type="PANTHER" id="PTHR31964">
    <property type="entry name" value="ADENINE NUCLEOTIDE ALPHA HYDROLASES-LIKE SUPERFAMILY PROTEIN"/>
    <property type="match status" value="1"/>
</dbReference>
<sequence>MEHALIVGVDGSEPSLRALDWAVDEADRRALPLRVVHASSWEWYEGHEPSFGINRALVRAEADRVLADAAERAHSRSSSVEVTSQVLDEDPAAALIRESRTAGAVLVGSRGRGRLAGLLLGSVSLSVAAHARCPVIVVRGEERNLDGRHRRVAVGIDGAADADAVLDFALRGAQRRGAAVDLVHAWRCPAHEAPDRPRATDAADPHQQRAEARVRGVLDAVPPPGAAVAVRRRVVEGDARAALLDAAATADLLVVGARRRTSHVGMQLGPVNHAVLHHAACPVAVVPHR</sequence>
<evidence type="ECO:0000259" key="2">
    <source>
        <dbReference type="Pfam" id="PF00582"/>
    </source>
</evidence>
<evidence type="ECO:0000256" key="1">
    <source>
        <dbReference type="ARBA" id="ARBA00008791"/>
    </source>
</evidence>
<dbReference type="RefSeq" id="WP_190139874.1">
    <property type="nucleotide sequence ID" value="NZ_BNBT01000167.1"/>
</dbReference>
<dbReference type="PRINTS" id="PR01438">
    <property type="entry name" value="UNVRSLSTRESS"/>
</dbReference>
<reference evidence="3" key="2">
    <citation type="submission" date="2020-09" db="EMBL/GenBank/DDBJ databases">
        <authorList>
            <person name="Sun Q."/>
            <person name="Ohkuma M."/>
        </authorList>
    </citation>
    <scope>NUCLEOTIDE SEQUENCE</scope>
    <source>
        <strain evidence="3">JCM 4784</strain>
    </source>
</reference>
<dbReference type="Pfam" id="PF00582">
    <property type="entry name" value="Usp"/>
    <property type="match status" value="2"/>
</dbReference>
<accession>A0A919DY02</accession>
<evidence type="ECO:0000313" key="4">
    <source>
        <dbReference type="Proteomes" id="UP000608024"/>
    </source>
</evidence>
<comment type="caution">
    <text evidence="3">The sequence shown here is derived from an EMBL/GenBank/DDBJ whole genome shotgun (WGS) entry which is preliminary data.</text>
</comment>
<feature type="domain" description="UspA" evidence="2">
    <location>
        <begin position="150"/>
        <end position="287"/>
    </location>
</feature>
<dbReference type="EMBL" id="BNBT01000167">
    <property type="protein sequence ID" value="GHE90163.1"/>
    <property type="molecule type" value="Genomic_DNA"/>
</dbReference>
<dbReference type="SUPFAM" id="SSF52402">
    <property type="entry name" value="Adenine nucleotide alpha hydrolases-like"/>
    <property type="match status" value="2"/>
</dbReference>
<feature type="domain" description="UspA" evidence="2">
    <location>
        <begin position="5"/>
        <end position="139"/>
    </location>
</feature>
<dbReference type="InterPro" id="IPR006016">
    <property type="entry name" value="UspA"/>
</dbReference>
<comment type="similarity">
    <text evidence="1">Belongs to the universal stress protein A family.</text>
</comment>
<dbReference type="Proteomes" id="UP000608024">
    <property type="component" value="Unassembled WGS sequence"/>
</dbReference>
<dbReference type="PANTHER" id="PTHR31964:SF113">
    <property type="entry name" value="USPA DOMAIN-CONTAINING PROTEIN"/>
    <property type="match status" value="1"/>
</dbReference>
<evidence type="ECO:0000313" key="3">
    <source>
        <dbReference type="EMBL" id="GHE90163.1"/>
    </source>
</evidence>
<proteinExistence type="inferred from homology"/>
<keyword evidence="4" id="KW-1185">Reference proteome</keyword>
<reference evidence="3" key="1">
    <citation type="journal article" date="2014" name="Int. J. Syst. Evol. Microbiol.">
        <title>Complete genome sequence of Corynebacterium casei LMG S-19264T (=DSM 44701T), isolated from a smear-ripened cheese.</title>
        <authorList>
            <consortium name="US DOE Joint Genome Institute (JGI-PGF)"/>
            <person name="Walter F."/>
            <person name="Albersmeier A."/>
            <person name="Kalinowski J."/>
            <person name="Ruckert C."/>
        </authorList>
    </citation>
    <scope>NUCLEOTIDE SEQUENCE</scope>
    <source>
        <strain evidence="3">JCM 4784</strain>
    </source>
</reference>